<dbReference type="KEGG" id="tpol:Mal48_24600"/>
<dbReference type="RefSeq" id="WP_197442265.1">
    <property type="nucleotide sequence ID" value="NZ_CP036267.1"/>
</dbReference>
<evidence type="ECO:0000313" key="5">
    <source>
        <dbReference type="EMBL" id="QDT33207.1"/>
    </source>
</evidence>
<organism evidence="5 6">
    <name type="scientific">Thalassoglobus polymorphus</name>
    <dbReference type="NCBI Taxonomy" id="2527994"/>
    <lineage>
        <taxon>Bacteria</taxon>
        <taxon>Pseudomonadati</taxon>
        <taxon>Planctomycetota</taxon>
        <taxon>Planctomycetia</taxon>
        <taxon>Planctomycetales</taxon>
        <taxon>Planctomycetaceae</taxon>
        <taxon>Thalassoglobus</taxon>
    </lineage>
</organism>
<feature type="domain" description="UspA" evidence="4">
    <location>
        <begin position="139"/>
        <end position="282"/>
    </location>
</feature>
<keyword evidence="6" id="KW-1185">Reference proteome</keyword>
<accession>A0A517QNQ0</accession>
<proteinExistence type="inferred from homology"/>
<gene>
    <name evidence="5" type="primary">uspE_2</name>
    <name evidence="5" type="ORF">Mal48_24600</name>
</gene>
<evidence type="ECO:0000256" key="3">
    <source>
        <dbReference type="ARBA" id="ARBA00022840"/>
    </source>
</evidence>
<dbReference type="InterPro" id="IPR006015">
    <property type="entry name" value="Universal_stress_UspA"/>
</dbReference>
<evidence type="ECO:0000256" key="2">
    <source>
        <dbReference type="ARBA" id="ARBA00022741"/>
    </source>
</evidence>
<sequence>MKTIVVATDFSERSDRAIQRAKLLARDFDAKVYLVHVVDDDQAQEIVLAERDVSTQLLEKLTRTLREVNGLNCEFRVVLGKPFSGITSTARDLNADLIIIGPHRRQILKNILVGTTAERTIRTADRPVLTANGVPTGPYRRAVLATDLSAYSKAMILSAKSLGLLDQLNLSLLHVFNAPGIALMNRASLSVEEKQSYLAGERKRASENVASFIEGINIEGLSTILKPDTADTAETICETAIELSAELIVVGTCGRSAVARVLMGSVTEGVLRNSERDVLAVPPLQNGTES</sequence>
<dbReference type="InterPro" id="IPR014729">
    <property type="entry name" value="Rossmann-like_a/b/a_fold"/>
</dbReference>
<protein>
    <submittedName>
        <fullName evidence="5">Universal stress protein E</fullName>
    </submittedName>
</protein>
<dbReference type="PANTHER" id="PTHR46268:SF27">
    <property type="entry name" value="UNIVERSAL STRESS PROTEIN RV2623"/>
    <property type="match status" value="1"/>
</dbReference>
<dbReference type="AlphaFoldDB" id="A0A517QNQ0"/>
<evidence type="ECO:0000313" key="6">
    <source>
        <dbReference type="Proteomes" id="UP000315724"/>
    </source>
</evidence>
<name>A0A517QNQ0_9PLAN</name>
<dbReference type="PANTHER" id="PTHR46268">
    <property type="entry name" value="STRESS RESPONSE PROTEIN NHAX"/>
    <property type="match status" value="1"/>
</dbReference>
<dbReference type="Pfam" id="PF00582">
    <property type="entry name" value="Usp"/>
    <property type="match status" value="2"/>
</dbReference>
<keyword evidence="2" id="KW-0547">Nucleotide-binding</keyword>
<feature type="domain" description="UspA" evidence="4">
    <location>
        <begin position="1"/>
        <end position="129"/>
    </location>
</feature>
<evidence type="ECO:0000256" key="1">
    <source>
        <dbReference type="ARBA" id="ARBA00008791"/>
    </source>
</evidence>
<dbReference type="Proteomes" id="UP000315724">
    <property type="component" value="Chromosome"/>
</dbReference>
<dbReference type="Gene3D" id="3.40.50.620">
    <property type="entry name" value="HUPs"/>
    <property type="match status" value="2"/>
</dbReference>
<dbReference type="CDD" id="cd00293">
    <property type="entry name" value="USP-like"/>
    <property type="match status" value="2"/>
</dbReference>
<keyword evidence="3" id="KW-0067">ATP-binding</keyword>
<dbReference type="EMBL" id="CP036267">
    <property type="protein sequence ID" value="QDT33207.1"/>
    <property type="molecule type" value="Genomic_DNA"/>
</dbReference>
<comment type="similarity">
    <text evidence="1">Belongs to the universal stress protein A family.</text>
</comment>
<dbReference type="GO" id="GO:0005524">
    <property type="term" value="F:ATP binding"/>
    <property type="evidence" value="ECO:0007669"/>
    <property type="project" value="UniProtKB-KW"/>
</dbReference>
<dbReference type="InterPro" id="IPR006016">
    <property type="entry name" value="UspA"/>
</dbReference>
<dbReference type="SUPFAM" id="SSF52402">
    <property type="entry name" value="Adenine nucleotide alpha hydrolases-like"/>
    <property type="match status" value="2"/>
</dbReference>
<evidence type="ECO:0000259" key="4">
    <source>
        <dbReference type="Pfam" id="PF00582"/>
    </source>
</evidence>
<reference evidence="5 6" key="1">
    <citation type="submission" date="2019-02" db="EMBL/GenBank/DDBJ databases">
        <title>Deep-cultivation of Planctomycetes and their phenomic and genomic characterization uncovers novel biology.</title>
        <authorList>
            <person name="Wiegand S."/>
            <person name="Jogler M."/>
            <person name="Boedeker C."/>
            <person name="Pinto D."/>
            <person name="Vollmers J."/>
            <person name="Rivas-Marin E."/>
            <person name="Kohn T."/>
            <person name="Peeters S.H."/>
            <person name="Heuer A."/>
            <person name="Rast P."/>
            <person name="Oberbeckmann S."/>
            <person name="Bunk B."/>
            <person name="Jeske O."/>
            <person name="Meyerdierks A."/>
            <person name="Storesund J.E."/>
            <person name="Kallscheuer N."/>
            <person name="Luecker S."/>
            <person name="Lage O.M."/>
            <person name="Pohl T."/>
            <person name="Merkel B.J."/>
            <person name="Hornburger P."/>
            <person name="Mueller R.-W."/>
            <person name="Bruemmer F."/>
            <person name="Labrenz M."/>
            <person name="Spormann A.M."/>
            <person name="Op den Camp H."/>
            <person name="Overmann J."/>
            <person name="Amann R."/>
            <person name="Jetten M.S.M."/>
            <person name="Mascher T."/>
            <person name="Medema M.H."/>
            <person name="Devos D.P."/>
            <person name="Kaster A.-K."/>
            <person name="Ovreas L."/>
            <person name="Rohde M."/>
            <person name="Galperin M.Y."/>
            <person name="Jogler C."/>
        </authorList>
    </citation>
    <scope>NUCLEOTIDE SEQUENCE [LARGE SCALE GENOMIC DNA]</scope>
    <source>
        <strain evidence="5 6">Mal48</strain>
    </source>
</reference>
<dbReference type="PRINTS" id="PR01438">
    <property type="entry name" value="UNVRSLSTRESS"/>
</dbReference>